<evidence type="ECO:0000256" key="3">
    <source>
        <dbReference type="ARBA" id="ARBA00022857"/>
    </source>
</evidence>
<dbReference type="OrthoDB" id="7482721at2759"/>
<keyword evidence="10" id="KW-1185">Reference proteome</keyword>
<comment type="similarity">
    <text evidence="2">Belongs to the zinc-containing alcohol dehydrogenase family. Quinone oxidoreductase subfamily.</text>
</comment>
<feature type="domain" description="Alcohol dehydrogenase-like N-terminal" evidence="7">
    <location>
        <begin position="79"/>
        <end position="182"/>
    </location>
</feature>
<keyword evidence="3" id="KW-0521">NADP</keyword>
<gene>
    <name evidence="8" type="ORF">MAPG_02147</name>
</gene>
<keyword evidence="5" id="KW-0560">Oxidoreductase</keyword>
<evidence type="ECO:0000256" key="6">
    <source>
        <dbReference type="ARBA" id="ARBA00023128"/>
    </source>
</evidence>
<reference evidence="9" key="4">
    <citation type="journal article" date="2015" name="G3 (Bethesda)">
        <title>Genome sequences of three phytopathogenic species of the Magnaporthaceae family of fungi.</title>
        <authorList>
            <person name="Okagaki L.H."/>
            <person name="Nunes C.C."/>
            <person name="Sailsbery J."/>
            <person name="Clay B."/>
            <person name="Brown D."/>
            <person name="John T."/>
            <person name="Oh Y."/>
            <person name="Young N."/>
            <person name="Fitzgerald M."/>
            <person name="Haas B.J."/>
            <person name="Zeng Q."/>
            <person name="Young S."/>
            <person name="Adiconis X."/>
            <person name="Fan L."/>
            <person name="Levin J.Z."/>
            <person name="Mitchell T.K."/>
            <person name="Okubara P.A."/>
            <person name="Farman M.L."/>
            <person name="Kohn L.M."/>
            <person name="Birren B."/>
            <person name="Ma L.-J."/>
            <person name="Dean R.A."/>
        </authorList>
    </citation>
    <scope>NUCLEOTIDE SEQUENCE</scope>
    <source>
        <strain evidence="9">ATCC 64411 / 73-15</strain>
    </source>
</reference>
<dbReference type="EMBL" id="ADBL01000542">
    <property type="status" value="NOT_ANNOTATED_CDS"/>
    <property type="molecule type" value="Genomic_DNA"/>
</dbReference>
<sequence>MTTTPRLAITSTLLALTRSIPNAPRRTAARCLPITTTRLKSGPYGYTQTKALVFSKFGEPEDVLKLHTHSISPSIPHHAATLRALAAPINPADVNLIQGTYGVKPAFDAMIGTSEPSSVPGNEGCFEVLSVGSGVKTLKPGDWVVPASTGMGTWRTHALSATQMARLLGAGGTMVTYGAMSKQPIALPTGLLIFKDIRFRGFWLSRWADGDKESKRKTIEEILGLIRAGKFRDAPVDEVRWDWDTEEEVLRRAVQGTLQGFRKGKGVFIFGDT</sequence>
<evidence type="ECO:0000256" key="4">
    <source>
        <dbReference type="ARBA" id="ARBA00022946"/>
    </source>
</evidence>
<accession>A0A0C4DQK3</accession>
<name>A0A0C4DQK3_MAGP6</name>
<dbReference type="GO" id="GO:0005739">
    <property type="term" value="C:mitochondrion"/>
    <property type="evidence" value="ECO:0007669"/>
    <property type="project" value="UniProtKB-SubCell"/>
</dbReference>
<dbReference type="GO" id="GO:0016491">
    <property type="term" value="F:oxidoreductase activity"/>
    <property type="evidence" value="ECO:0007669"/>
    <property type="project" value="UniProtKB-KW"/>
</dbReference>
<dbReference type="AlphaFoldDB" id="A0A0C4DQK3"/>
<evidence type="ECO:0000313" key="8">
    <source>
        <dbReference type="EMBL" id="KLU83080.1"/>
    </source>
</evidence>
<dbReference type="GO" id="GO:0006631">
    <property type="term" value="P:fatty acid metabolic process"/>
    <property type="evidence" value="ECO:0007669"/>
    <property type="project" value="TreeGrafter"/>
</dbReference>
<dbReference type="eggNOG" id="KOG0025">
    <property type="taxonomic scope" value="Eukaryota"/>
</dbReference>
<reference evidence="8" key="3">
    <citation type="submission" date="2011-03" db="EMBL/GenBank/DDBJ databases">
        <title>Annotation of Magnaporthe poae ATCC 64411.</title>
        <authorList>
            <person name="Ma L.-J."/>
            <person name="Dead R."/>
            <person name="Young S.K."/>
            <person name="Zeng Q."/>
            <person name="Gargeya S."/>
            <person name="Fitzgerald M."/>
            <person name="Haas B."/>
            <person name="Abouelleil A."/>
            <person name="Alvarado L."/>
            <person name="Arachchi H.M."/>
            <person name="Berlin A."/>
            <person name="Brown A."/>
            <person name="Chapman S.B."/>
            <person name="Chen Z."/>
            <person name="Dunbar C."/>
            <person name="Freedman E."/>
            <person name="Gearin G."/>
            <person name="Gellesch M."/>
            <person name="Goldberg J."/>
            <person name="Griggs A."/>
            <person name="Gujja S."/>
            <person name="Heiman D."/>
            <person name="Howarth C."/>
            <person name="Larson L."/>
            <person name="Lui A."/>
            <person name="MacDonald P.J.P."/>
            <person name="Mehta T."/>
            <person name="Montmayeur A."/>
            <person name="Murphy C."/>
            <person name="Neiman D."/>
            <person name="Pearson M."/>
            <person name="Priest M."/>
            <person name="Roberts A."/>
            <person name="Saif S."/>
            <person name="Shea T."/>
            <person name="Shenoy N."/>
            <person name="Sisk P."/>
            <person name="Stolte C."/>
            <person name="Sykes S."/>
            <person name="Yandava C."/>
            <person name="Wortman J."/>
            <person name="Nusbaum C."/>
            <person name="Birren B."/>
        </authorList>
    </citation>
    <scope>NUCLEOTIDE SEQUENCE</scope>
    <source>
        <strain evidence="8">ATCC 64411</strain>
    </source>
</reference>
<dbReference type="STRING" id="644358.A0A0C4DQK3"/>
<dbReference type="Pfam" id="PF08240">
    <property type="entry name" value="ADH_N"/>
    <property type="match status" value="1"/>
</dbReference>
<proteinExistence type="inferred from homology"/>
<dbReference type="EMBL" id="GL876967">
    <property type="protein sequence ID" value="KLU83080.1"/>
    <property type="molecule type" value="Genomic_DNA"/>
</dbReference>
<evidence type="ECO:0000256" key="2">
    <source>
        <dbReference type="ARBA" id="ARBA00010371"/>
    </source>
</evidence>
<dbReference type="InterPro" id="IPR013154">
    <property type="entry name" value="ADH-like_N"/>
</dbReference>
<comment type="subcellular location">
    <subcellularLocation>
        <location evidence="1">Mitochondrion</location>
    </subcellularLocation>
</comment>
<evidence type="ECO:0000313" key="9">
    <source>
        <dbReference type="EnsemblFungi" id="MAPG_02147T0"/>
    </source>
</evidence>
<evidence type="ECO:0000259" key="7">
    <source>
        <dbReference type="Pfam" id="PF08240"/>
    </source>
</evidence>
<dbReference type="OMA" id="QWDRDAN"/>
<dbReference type="PANTHER" id="PTHR43981:SF2">
    <property type="entry name" value="ENOYL-[ACYL-CARRIER-PROTEIN] REDUCTASE, MITOCHONDRIAL"/>
    <property type="match status" value="1"/>
</dbReference>
<protein>
    <submittedName>
        <fullName evidence="8">Trans-2-enoyl-CoA reductase</fullName>
    </submittedName>
</protein>
<dbReference type="SUPFAM" id="SSF50129">
    <property type="entry name" value="GroES-like"/>
    <property type="match status" value="1"/>
</dbReference>
<reference evidence="10" key="1">
    <citation type="submission" date="2010-05" db="EMBL/GenBank/DDBJ databases">
        <title>The genome sequence of Magnaporthe poae strain ATCC 64411.</title>
        <authorList>
            <person name="Ma L.-J."/>
            <person name="Dead R."/>
            <person name="Young S."/>
            <person name="Zeng Q."/>
            <person name="Koehrsen M."/>
            <person name="Alvarado L."/>
            <person name="Berlin A."/>
            <person name="Chapman S.B."/>
            <person name="Chen Z."/>
            <person name="Freedman E."/>
            <person name="Gellesch M."/>
            <person name="Goldberg J."/>
            <person name="Griggs A."/>
            <person name="Gujja S."/>
            <person name="Heilman E.R."/>
            <person name="Heiman D."/>
            <person name="Hepburn T."/>
            <person name="Howarth C."/>
            <person name="Jen D."/>
            <person name="Larson L."/>
            <person name="Mehta T."/>
            <person name="Neiman D."/>
            <person name="Pearson M."/>
            <person name="Roberts A."/>
            <person name="Saif S."/>
            <person name="Shea T."/>
            <person name="Shenoy N."/>
            <person name="Sisk P."/>
            <person name="Stolte C."/>
            <person name="Sykes S."/>
            <person name="Walk T."/>
            <person name="White J."/>
            <person name="Yandava C."/>
            <person name="Haas B."/>
            <person name="Nusbaum C."/>
            <person name="Birren B."/>
        </authorList>
    </citation>
    <scope>NUCLEOTIDE SEQUENCE [LARGE SCALE GENOMIC DNA]</scope>
    <source>
        <strain evidence="10">ATCC 64411 / 73-15</strain>
    </source>
</reference>
<evidence type="ECO:0000256" key="5">
    <source>
        <dbReference type="ARBA" id="ARBA00023002"/>
    </source>
</evidence>
<keyword evidence="4" id="KW-0809">Transit peptide</keyword>
<dbReference type="InterPro" id="IPR036291">
    <property type="entry name" value="NAD(P)-bd_dom_sf"/>
</dbReference>
<dbReference type="CDD" id="cd08290">
    <property type="entry name" value="ETR"/>
    <property type="match status" value="1"/>
</dbReference>
<dbReference type="Gene3D" id="3.90.180.10">
    <property type="entry name" value="Medium-chain alcohol dehydrogenases, catalytic domain"/>
    <property type="match status" value="1"/>
</dbReference>
<dbReference type="Proteomes" id="UP000011715">
    <property type="component" value="Unassembled WGS sequence"/>
</dbReference>
<dbReference type="Gene3D" id="3.40.50.720">
    <property type="entry name" value="NAD(P)-binding Rossmann-like Domain"/>
    <property type="match status" value="1"/>
</dbReference>
<evidence type="ECO:0000256" key="1">
    <source>
        <dbReference type="ARBA" id="ARBA00004173"/>
    </source>
</evidence>
<keyword evidence="6" id="KW-0496">Mitochondrion</keyword>
<dbReference type="InterPro" id="IPR051034">
    <property type="entry name" value="Mito_Enoyl-ACP_Reductase"/>
</dbReference>
<dbReference type="SUPFAM" id="SSF51735">
    <property type="entry name" value="NAD(P)-binding Rossmann-fold domains"/>
    <property type="match status" value="1"/>
</dbReference>
<dbReference type="InterPro" id="IPR011032">
    <property type="entry name" value="GroES-like_sf"/>
</dbReference>
<organism evidence="9 10">
    <name type="scientific">Magnaporthiopsis poae (strain ATCC 64411 / 73-15)</name>
    <name type="common">Kentucky bluegrass fungus</name>
    <name type="synonym">Magnaporthe poae</name>
    <dbReference type="NCBI Taxonomy" id="644358"/>
    <lineage>
        <taxon>Eukaryota</taxon>
        <taxon>Fungi</taxon>
        <taxon>Dikarya</taxon>
        <taxon>Ascomycota</taxon>
        <taxon>Pezizomycotina</taxon>
        <taxon>Sordariomycetes</taxon>
        <taxon>Sordariomycetidae</taxon>
        <taxon>Magnaporthales</taxon>
        <taxon>Magnaporthaceae</taxon>
        <taxon>Magnaporthiopsis</taxon>
    </lineage>
</organism>
<dbReference type="PANTHER" id="PTHR43981">
    <property type="entry name" value="ENOYL-[ACYL-CARRIER-PROTEIN] REDUCTASE, MITOCHONDRIAL"/>
    <property type="match status" value="1"/>
</dbReference>
<dbReference type="VEuPathDB" id="FungiDB:MAPG_02147"/>
<evidence type="ECO:0000313" key="10">
    <source>
        <dbReference type="Proteomes" id="UP000011715"/>
    </source>
</evidence>
<reference evidence="9" key="5">
    <citation type="submission" date="2015-06" db="UniProtKB">
        <authorList>
            <consortium name="EnsemblFungi"/>
        </authorList>
    </citation>
    <scope>IDENTIFICATION</scope>
    <source>
        <strain evidence="9">ATCC 64411</strain>
    </source>
</reference>
<reference evidence="8" key="2">
    <citation type="submission" date="2010-05" db="EMBL/GenBank/DDBJ databases">
        <title>The Genome Sequence of Magnaporthe poae strain ATCC 64411.</title>
        <authorList>
            <consortium name="The Broad Institute Genome Sequencing Platform"/>
            <consortium name="Broad Institute Genome Sequencing Center for Infectious Disease"/>
            <person name="Ma L.-J."/>
            <person name="Dead R."/>
            <person name="Young S."/>
            <person name="Zeng Q."/>
            <person name="Koehrsen M."/>
            <person name="Alvarado L."/>
            <person name="Berlin A."/>
            <person name="Chapman S.B."/>
            <person name="Chen Z."/>
            <person name="Freedman E."/>
            <person name="Gellesch M."/>
            <person name="Goldberg J."/>
            <person name="Griggs A."/>
            <person name="Gujja S."/>
            <person name="Heilman E.R."/>
            <person name="Heiman D."/>
            <person name="Hepburn T."/>
            <person name="Howarth C."/>
            <person name="Jen D."/>
            <person name="Larson L."/>
            <person name="Mehta T."/>
            <person name="Neiman D."/>
            <person name="Pearson M."/>
            <person name="Roberts A."/>
            <person name="Saif S."/>
            <person name="Shea T."/>
            <person name="Shenoy N."/>
            <person name="Sisk P."/>
            <person name="Stolte C."/>
            <person name="Sykes S."/>
            <person name="Walk T."/>
            <person name="White J."/>
            <person name="Yandava C."/>
            <person name="Haas B."/>
            <person name="Nusbaum C."/>
            <person name="Birren B."/>
        </authorList>
    </citation>
    <scope>NUCLEOTIDE SEQUENCE</scope>
    <source>
        <strain evidence="8">ATCC 64411</strain>
    </source>
</reference>
<dbReference type="EMBL" id="ADBL01000543">
    <property type="status" value="NOT_ANNOTATED_CDS"/>
    <property type="molecule type" value="Genomic_DNA"/>
</dbReference>
<dbReference type="EnsemblFungi" id="MAPG_02147T0">
    <property type="protein sequence ID" value="MAPG_02147T0"/>
    <property type="gene ID" value="MAPG_02147"/>
</dbReference>